<feature type="compositionally biased region" description="Polar residues" evidence="2">
    <location>
        <begin position="227"/>
        <end position="237"/>
    </location>
</feature>
<accession>A0A836L0A7</accession>
<feature type="coiled-coil region" evidence="1">
    <location>
        <begin position="320"/>
        <end position="410"/>
    </location>
</feature>
<evidence type="ECO:0000256" key="1">
    <source>
        <dbReference type="SAM" id="Coils"/>
    </source>
</evidence>
<feature type="region of interest" description="Disordered" evidence="2">
    <location>
        <begin position="204"/>
        <end position="248"/>
    </location>
</feature>
<protein>
    <submittedName>
        <fullName evidence="3">Uncharacterized protein</fullName>
    </submittedName>
</protein>
<reference evidence="3 4" key="1">
    <citation type="submission" date="2021-02" db="EMBL/GenBank/DDBJ databases">
        <title>Leishmania (Mundinia) orientalis Genome sequencing and assembly.</title>
        <authorList>
            <person name="Almutairi H."/>
            <person name="Gatherer D."/>
        </authorList>
    </citation>
    <scope>NUCLEOTIDE SEQUENCE [LARGE SCALE GENOMIC DNA]</scope>
    <source>
        <strain evidence="3">LSCM4</strain>
    </source>
</reference>
<gene>
    <name evidence="3" type="ORF">LSCM4_07894</name>
</gene>
<evidence type="ECO:0000313" key="4">
    <source>
        <dbReference type="Proteomes" id="UP000674143"/>
    </source>
</evidence>
<evidence type="ECO:0000256" key="2">
    <source>
        <dbReference type="SAM" id="MobiDB-lite"/>
    </source>
</evidence>
<dbReference type="KEGG" id="loi:92363705"/>
<keyword evidence="4" id="KW-1185">Reference proteome</keyword>
<dbReference type="RefSeq" id="XP_067064821.1">
    <property type="nucleotide sequence ID" value="XM_067209771.1"/>
</dbReference>
<dbReference type="EMBL" id="JAFHLR010000013">
    <property type="protein sequence ID" value="KAG5484328.1"/>
    <property type="molecule type" value="Genomic_DNA"/>
</dbReference>
<feature type="region of interest" description="Disordered" evidence="2">
    <location>
        <begin position="110"/>
        <end position="146"/>
    </location>
</feature>
<comment type="caution">
    <text evidence="3">The sequence shown here is derived from an EMBL/GenBank/DDBJ whole genome shotgun (WGS) entry which is preliminary data.</text>
</comment>
<feature type="compositionally biased region" description="Low complexity" evidence="2">
    <location>
        <begin position="110"/>
        <end position="119"/>
    </location>
</feature>
<dbReference type="GeneID" id="92363705"/>
<sequence length="431" mass="45818">MGRASDGYQRPGHSYRQTTPGLQFSILHTAGAAAARLPAPALTTSIQTRPLQGNPSHPLLWNGTATSATGPAGAQTSLSRKSRAGGTPGAANGGHAGAFSSFASLSTSHSSCASTVTSGDGRLQRRVSRDGPWEPSASPSSNTTAHVLRLRRPTQSRMSPSSSSPPASLCSTAAEIGVAVNPTKPDRERKVAAVNYNALLQHELQQQQQQQQQGADVGAWPPPPLTTGEQEQAQSPPSAREGAHDMAVWGSYGGGGTAILSLSVKASTEPAGTVEGPLPPDVRRIIAQSCTVSSSEAVTNAIIDAVEQQARRLISTGRRVKVYREELTAAEEERRDLFATVEERQLVRSALQCEVDDINARIEALLQERALIEAQLHTQDDAAARDARKLAEAQERVRVLRETIDGVVGETMLARQALQQQVPSLRIENYC</sequence>
<keyword evidence="1" id="KW-0175">Coiled coil</keyword>
<organism evidence="3 4">
    <name type="scientific">Leishmania orientalis</name>
    <dbReference type="NCBI Taxonomy" id="2249476"/>
    <lineage>
        <taxon>Eukaryota</taxon>
        <taxon>Discoba</taxon>
        <taxon>Euglenozoa</taxon>
        <taxon>Kinetoplastea</taxon>
        <taxon>Metakinetoplastina</taxon>
        <taxon>Trypanosomatida</taxon>
        <taxon>Trypanosomatidae</taxon>
        <taxon>Leishmaniinae</taxon>
        <taxon>Leishmania</taxon>
    </lineage>
</organism>
<dbReference type="AlphaFoldDB" id="A0A836L0A7"/>
<proteinExistence type="predicted"/>
<name>A0A836L0A7_9TRYP</name>
<feature type="region of interest" description="Disordered" evidence="2">
    <location>
        <begin position="47"/>
        <end position="92"/>
    </location>
</feature>
<dbReference type="Proteomes" id="UP000674143">
    <property type="component" value="Chromosome 13"/>
</dbReference>
<feature type="compositionally biased region" description="Low complexity" evidence="2">
    <location>
        <begin position="63"/>
        <end position="76"/>
    </location>
</feature>
<evidence type="ECO:0000313" key="3">
    <source>
        <dbReference type="EMBL" id="KAG5484328.1"/>
    </source>
</evidence>